<gene>
    <name evidence="7" type="ORF">H9863_05025</name>
</gene>
<dbReference type="EMBL" id="DXFT01000098">
    <property type="protein sequence ID" value="HIX03464.1"/>
    <property type="molecule type" value="Genomic_DNA"/>
</dbReference>
<dbReference type="Pfam" id="PF00126">
    <property type="entry name" value="HTH_1"/>
    <property type="match status" value="1"/>
</dbReference>
<dbReference type="PROSITE" id="PS50931">
    <property type="entry name" value="HTH_LYSR"/>
    <property type="match status" value="1"/>
</dbReference>
<organism evidence="7 8">
    <name type="scientific">Candidatus Odoribacter faecigallinarum</name>
    <dbReference type="NCBI Taxonomy" id="2838706"/>
    <lineage>
        <taxon>Bacteria</taxon>
        <taxon>Pseudomonadati</taxon>
        <taxon>Bacteroidota</taxon>
        <taxon>Bacteroidia</taxon>
        <taxon>Bacteroidales</taxon>
        <taxon>Odoribacteraceae</taxon>
        <taxon>Odoribacter</taxon>
    </lineage>
</organism>
<comment type="similarity">
    <text evidence="1">Belongs to the LysR transcriptional regulatory family.</text>
</comment>
<proteinExistence type="inferred from homology"/>
<keyword evidence="2" id="KW-0805">Transcription regulation</keyword>
<evidence type="ECO:0000313" key="8">
    <source>
        <dbReference type="Proteomes" id="UP000824202"/>
    </source>
</evidence>
<dbReference type="SUPFAM" id="SSF46785">
    <property type="entry name" value="Winged helix' DNA-binding domain"/>
    <property type="match status" value="1"/>
</dbReference>
<comment type="caution">
    <text evidence="7">The sequence shown here is derived from an EMBL/GenBank/DDBJ whole genome shotgun (WGS) entry which is preliminary data.</text>
</comment>
<dbReference type="Pfam" id="PF03466">
    <property type="entry name" value="LysR_substrate"/>
    <property type="match status" value="1"/>
</dbReference>
<dbReference type="InterPro" id="IPR036390">
    <property type="entry name" value="WH_DNA-bd_sf"/>
</dbReference>
<reference evidence="7" key="1">
    <citation type="journal article" date="2021" name="PeerJ">
        <title>Extensive microbial diversity within the chicken gut microbiome revealed by metagenomics and culture.</title>
        <authorList>
            <person name="Gilroy R."/>
            <person name="Ravi A."/>
            <person name="Getino M."/>
            <person name="Pursley I."/>
            <person name="Horton D.L."/>
            <person name="Alikhan N.F."/>
            <person name="Baker D."/>
            <person name="Gharbi K."/>
            <person name="Hall N."/>
            <person name="Watson M."/>
            <person name="Adriaenssens E.M."/>
            <person name="Foster-Nyarko E."/>
            <person name="Jarju S."/>
            <person name="Secka A."/>
            <person name="Antonio M."/>
            <person name="Oren A."/>
            <person name="Chaudhuri R.R."/>
            <person name="La Ragione R."/>
            <person name="Hildebrand F."/>
            <person name="Pallen M.J."/>
        </authorList>
    </citation>
    <scope>NUCLEOTIDE SEQUENCE</scope>
    <source>
        <strain evidence="7">23274</strain>
    </source>
</reference>
<dbReference type="PANTHER" id="PTHR30346">
    <property type="entry name" value="TRANSCRIPTIONAL DUAL REGULATOR HCAR-RELATED"/>
    <property type="match status" value="1"/>
</dbReference>
<dbReference type="SUPFAM" id="SSF53850">
    <property type="entry name" value="Periplasmic binding protein-like II"/>
    <property type="match status" value="1"/>
</dbReference>
<dbReference type="Gene3D" id="1.10.10.10">
    <property type="entry name" value="Winged helix-like DNA-binding domain superfamily/Winged helix DNA-binding domain"/>
    <property type="match status" value="1"/>
</dbReference>
<dbReference type="InterPro" id="IPR000847">
    <property type="entry name" value="LysR_HTH_N"/>
</dbReference>
<evidence type="ECO:0000256" key="3">
    <source>
        <dbReference type="ARBA" id="ARBA00023125"/>
    </source>
</evidence>
<dbReference type="GO" id="GO:0032993">
    <property type="term" value="C:protein-DNA complex"/>
    <property type="evidence" value="ECO:0007669"/>
    <property type="project" value="TreeGrafter"/>
</dbReference>
<feature type="domain" description="HTH lysR-type" evidence="6">
    <location>
        <begin position="2"/>
        <end position="59"/>
    </location>
</feature>
<keyword evidence="5" id="KW-0804">Transcription</keyword>
<dbReference type="Gene3D" id="3.40.190.10">
    <property type="entry name" value="Periplasmic binding protein-like II"/>
    <property type="match status" value="2"/>
</dbReference>
<keyword evidence="3" id="KW-0238">DNA-binding</keyword>
<evidence type="ECO:0000256" key="4">
    <source>
        <dbReference type="ARBA" id="ARBA00023159"/>
    </source>
</evidence>
<protein>
    <submittedName>
        <fullName evidence="7">Hydrogen peroxide-inducible genes activator</fullName>
    </submittedName>
</protein>
<accession>A0A9D1V0H7</accession>
<evidence type="ECO:0000259" key="6">
    <source>
        <dbReference type="PROSITE" id="PS50931"/>
    </source>
</evidence>
<evidence type="ECO:0000313" key="7">
    <source>
        <dbReference type="EMBL" id="HIX03464.1"/>
    </source>
</evidence>
<dbReference type="PANTHER" id="PTHR30346:SF26">
    <property type="entry name" value="HYDROGEN PEROXIDE-INDUCIBLE GENES ACTIVATOR"/>
    <property type="match status" value="1"/>
</dbReference>
<dbReference type="AlphaFoldDB" id="A0A9D1V0H7"/>
<dbReference type="GO" id="GO:0003700">
    <property type="term" value="F:DNA-binding transcription factor activity"/>
    <property type="evidence" value="ECO:0007669"/>
    <property type="project" value="InterPro"/>
</dbReference>
<name>A0A9D1V0H7_9BACT</name>
<dbReference type="Proteomes" id="UP000824202">
    <property type="component" value="Unassembled WGS sequence"/>
</dbReference>
<dbReference type="GO" id="GO:0003677">
    <property type="term" value="F:DNA binding"/>
    <property type="evidence" value="ECO:0007669"/>
    <property type="project" value="UniProtKB-KW"/>
</dbReference>
<evidence type="ECO:0000256" key="2">
    <source>
        <dbReference type="ARBA" id="ARBA00023015"/>
    </source>
</evidence>
<evidence type="ECO:0000256" key="1">
    <source>
        <dbReference type="ARBA" id="ARBA00009437"/>
    </source>
</evidence>
<evidence type="ECO:0000256" key="5">
    <source>
        <dbReference type="ARBA" id="ARBA00023163"/>
    </source>
</evidence>
<dbReference type="PRINTS" id="PR00039">
    <property type="entry name" value="HTHLYSR"/>
</dbReference>
<dbReference type="InterPro" id="IPR036388">
    <property type="entry name" value="WH-like_DNA-bd_sf"/>
</dbReference>
<dbReference type="InterPro" id="IPR005119">
    <property type="entry name" value="LysR_subst-bd"/>
</dbReference>
<keyword evidence="4" id="KW-0010">Activator</keyword>
<dbReference type="FunFam" id="1.10.10.10:FF:000001">
    <property type="entry name" value="LysR family transcriptional regulator"/>
    <property type="match status" value="1"/>
</dbReference>
<dbReference type="CDD" id="cd08411">
    <property type="entry name" value="PBP2_OxyR"/>
    <property type="match status" value="1"/>
</dbReference>
<sequence length="317" mass="36330">MVTLTQLEYIVALDDLRHFAAAADKCFVTQPTLSMQVKKLEEDLGVVIFDRRRQPLEPTAMGAKIIEQARATLAASGRIKELIREERQVVSGHFNIGIIPTLAPYLLPVLMRQVALKYPALEIGVEEVESEELVRRLKTERLDAGIFVTPYGDDDIKEYPVFYEEMLVYAHPEHELLGKQVLEVKDLEGADLWLLGEGHCFRNQVLNLCGMKKDRRRALPFHFESNSLETLMRIVDMEGGCTFIPELALQYLPEGKRAQVRAIEHEKPLREVSVICSAYFVRQQLVKLLCQEIRNVVPERMWQSGRGMVVEWKTKNV</sequence>
<reference evidence="7" key="2">
    <citation type="submission" date="2021-04" db="EMBL/GenBank/DDBJ databases">
        <authorList>
            <person name="Gilroy R."/>
        </authorList>
    </citation>
    <scope>NUCLEOTIDE SEQUENCE</scope>
    <source>
        <strain evidence="7">23274</strain>
    </source>
</reference>